<keyword evidence="2 6" id="KW-1003">Cell membrane</keyword>
<dbReference type="PANTHER" id="PTHR12677:SF59">
    <property type="entry name" value="GOLGI APPARATUS MEMBRANE PROTEIN TVP38-RELATED"/>
    <property type="match status" value="1"/>
</dbReference>
<evidence type="ECO:0000256" key="3">
    <source>
        <dbReference type="ARBA" id="ARBA00022692"/>
    </source>
</evidence>
<reference evidence="8 9" key="1">
    <citation type="submission" date="2015-09" db="EMBL/GenBank/DDBJ databases">
        <authorList>
            <person name="Jackson K.R."/>
            <person name="Lunt B.L."/>
            <person name="Fisher J.N.B."/>
            <person name="Gardner A.V."/>
            <person name="Bailey M.E."/>
            <person name="Deus L.M."/>
            <person name="Earl A.S."/>
            <person name="Gibby P.D."/>
            <person name="Hartmann K.A."/>
            <person name="Liu J.E."/>
            <person name="Manci A.M."/>
            <person name="Nielsen D.A."/>
            <person name="Solomon M.B."/>
            <person name="Breakwell D.P."/>
            <person name="Burnett S.H."/>
            <person name="Grose J.H."/>
        </authorList>
    </citation>
    <scope>NUCLEOTIDE SEQUENCE [LARGE SCALE GENOMIC DNA]</scope>
    <source>
        <strain evidence="8 9">CECT 7799</strain>
    </source>
</reference>
<dbReference type="AlphaFoldDB" id="A0A0M7BBT7"/>
<feature type="transmembrane region" description="Helical" evidence="6">
    <location>
        <begin position="99"/>
        <end position="121"/>
    </location>
</feature>
<organism evidence="8 9">
    <name type="scientific">Jannaschia seosinensis</name>
    <dbReference type="NCBI Taxonomy" id="313367"/>
    <lineage>
        <taxon>Bacteria</taxon>
        <taxon>Pseudomonadati</taxon>
        <taxon>Pseudomonadota</taxon>
        <taxon>Alphaproteobacteria</taxon>
        <taxon>Rhodobacterales</taxon>
        <taxon>Roseobacteraceae</taxon>
        <taxon>Jannaschia</taxon>
    </lineage>
</organism>
<keyword evidence="9" id="KW-1185">Reference proteome</keyword>
<dbReference type="InterPro" id="IPR032816">
    <property type="entry name" value="VTT_dom"/>
</dbReference>
<feature type="domain" description="VTT" evidence="7">
    <location>
        <begin position="86"/>
        <end position="202"/>
    </location>
</feature>
<dbReference type="GO" id="GO:0005886">
    <property type="term" value="C:plasma membrane"/>
    <property type="evidence" value="ECO:0007669"/>
    <property type="project" value="UniProtKB-SubCell"/>
</dbReference>
<evidence type="ECO:0000259" key="7">
    <source>
        <dbReference type="Pfam" id="PF09335"/>
    </source>
</evidence>
<proteinExistence type="inferred from homology"/>
<evidence type="ECO:0000256" key="5">
    <source>
        <dbReference type="ARBA" id="ARBA00023136"/>
    </source>
</evidence>
<dbReference type="STRING" id="313367.JSE7799_02386"/>
<evidence type="ECO:0000256" key="1">
    <source>
        <dbReference type="ARBA" id="ARBA00004651"/>
    </source>
</evidence>
<accession>A0A0M7BBT7</accession>
<comment type="similarity">
    <text evidence="6">Belongs to the TVP38/TMEM64 family.</text>
</comment>
<dbReference type="OrthoDB" id="9779114at2"/>
<dbReference type="InterPro" id="IPR015414">
    <property type="entry name" value="TMEM64"/>
</dbReference>
<feature type="transmembrane region" description="Helical" evidence="6">
    <location>
        <begin position="33"/>
        <end position="50"/>
    </location>
</feature>
<evidence type="ECO:0000313" key="8">
    <source>
        <dbReference type="EMBL" id="CUH39659.1"/>
    </source>
</evidence>
<gene>
    <name evidence="8" type="primary">ydjZ</name>
    <name evidence="8" type="ORF">JSE7799_02386</name>
</gene>
<dbReference type="EMBL" id="CYPR01000160">
    <property type="protein sequence ID" value="CUH39659.1"/>
    <property type="molecule type" value="Genomic_DNA"/>
</dbReference>
<keyword evidence="5 6" id="KW-0472">Membrane</keyword>
<feature type="transmembrane region" description="Helical" evidence="6">
    <location>
        <begin position="71"/>
        <end position="93"/>
    </location>
</feature>
<feature type="transmembrane region" description="Helical" evidence="6">
    <location>
        <begin position="141"/>
        <end position="159"/>
    </location>
</feature>
<dbReference type="PANTHER" id="PTHR12677">
    <property type="entry name" value="GOLGI APPARATUS MEMBRANE PROTEIN TVP38-RELATED"/>
    <property type="match status" value="1"/>
</dbReference>
<feature type="transmembrane region" description="Helical" evidence="6">
    <location>
        <begin position="214"/>
        <end position="233"/>
    </location>
</feature>
<evidence type="ECO:0000313" key="9">
    <source>
        <dbReference type="Proteomes" id="UP000049455"/>
    </source>
</evidence>
<comment type="subcellular location">
    <subcellularLocation>
        <location evidence="1 6">Cell membrane</location>
        <topology evidence="1 6">Multi-pass membrane protein</topology>
    </subcellularLocation>
</comment>
<evidence type="ECO:0000256" key="2">
    <source>
        <dbReference type="ARBA" id="ARBA00022475"/>
    </source>
</evidence>
<dbReference type="RefSeq" id="WP_055663812.1">
    <property type="nucleotide sequence ID" value="NZ_CYPR01000160.1"/>
</dbReference>
<evidence type="ECO:0000256" key="6">
    <source>
        <dbReference type="RuleBase" id="RU366058"/>
    </source>
</evidence>
<feature type="transmembrane region" description="Helical" evidence="6">
    <location>
        <begin position="179"/>
        <end position="202"/>
    </location>
</feature>
<sequence>MQVPRNHFEPESSSDEAIVAHAATVKSIPAWQIWIWPALLIVLAFGMWLLPWNDWVPILRDFVADSGIWGVSLYLVIYVFVVILPLPAAAMSVVGGLAYGWWGFPLAMAGSLLGAVPPYLIGRTWLRNWMLRRIAGPRIHAADRAIAGNGFVFVSLLRLTPILPFTAQNWLLGLTDVGFRTYCAATLIGLAPGTLAMVWVGALGGLATLGASNVQVALAVGGLLLFGGFVFWLSRVAAAELRREGFHGPAG</sequence>
<dbReference type="Pfam" id="PF09335">
    <property type="entry name" value="VTT_dom"/>
    <property type="match status" value="1"/>
</dbReference>
<protein>
    <recommendedName>
        <fullName evidence="6">TVP38/TMEM64 family membrane protein</fullName>
    </recommendedName>
</protein>
<dbReference type="Proteomes" id="UP000049455">
    <property type="component" value="Unassembled WGS sequence"/>
</dbReference>
<evidence type="ECO:0000256" key="4">
    <source>
        <dbReference type="ARBA" id="ARBA00022989"/>
    </source>
</evidence>
<keyword evidence="3 6" id="KW-0812">Transmembrane</keyword>
<keyword evidence="4 6" id="KW-1133">Transmembrane helix</keyword>
<name>A0A0M7BBT7_9RHOB</name>